<evidence type="ECO:0000259" key="13">
    <source>
        <dbReference type="PROSITE" id="PS50853"/>
    </source>
</evidence>
<accession>A0A674NCT7</accession>
<dbReference type="PANTHER" id="PTHR48423:SF1">
    <property type="entry name" value="INTERLEUKIN-27 RECEPTOR SUBUNIT ALPHA"/>
    <property type="match status" value="1"/>
</dbReference>
<evidence type="ECO:0000256" key="11">
    <source>
        <dbReference type="SAM" id="Phobius"/>
    </source>
</evidence>
<dbReference type="InterPro" id="IPR013783">
    <property type="entry name" value="Ig-like_fold"/>
</dbReference>
<evidence type="ECO:0000313" key="15">
    <source>
        <dbReference type="Proteomes" id="UP000005226"/>
    </source>
</evidence>
<evidence type="ECO:0000256" key="9">
    <source>
        <dbReference type="ARBA" id="ARBA00023180"/>
    </source>
</evidence>
<dbReference type="InterPro" id="IPR052672">
    <property type="entry name" value="Type1_Cytokine_Rcpt_Type2"/>
</dbReference>
<proteinExistence type="inferred from homology"/>
<dbReference type="InterPro" id="IPR048497">
    <property type="entry name" value="LIF-R-like_Ig-like"/>
</dbReference>
<evidence type="ECO:0000256" key="8">
    <source>
        <dbReference type="ARBA" id="ARBA00023170"/>
    </source>
</evidence>
<evidence type="ECO:0000256" key="4">
    <source>
        <dbReference type="ARBA" id="ARBA00022729"/>
    </source>
</evidence>
<evidence type="ECO:0000256" key="2">
    <source>
        <dbReference type="ARBA" id="ARBA00008921"/>
    </source>
</evidence>
<sequence length="895" mass="99811">MPSSSITSSSNSYSLWLFCLFLCCSATHTRANEALLVPKQLSLSAINGTQQLSISWVGGTATAFDMLILRTELNETVFYKTISVPLISGRHQWTWTSAEPLECTSLSIKVRARDGQRASEWSNTQIHQGYDIPSNPKFQMLPQDKVVPVGASTTFCCIVGERELLRSMKLGSEVLKTTRLSRRTYSTVVVKRRPSNHSGNNIYCQDDRLNVTGSVIFAGYPPLSTDFVCETRNLTSAVCHWNGVDTYLYGRRATNYSINERKCLQNTQKEKQKNCTLDGWAGSWTLVAVNPLGQHNLTDSAELSHRGELLAVVHAWNATILWVWEHSSYSSFPLVCEVAVTSRGYTTNRTFSGVGLQSVVLSDMHPNEEYTLQIRCGAQKNFWKWGDWSEEFSFKTRTTVPDAPEVWVWMNRDNTGQVVWKPLTQRQSHGRLKGYQVTFQSSEENLQHTVNFSPDTSTAPFNLSHMATLGSGKIQASVIAENEDGGSAPSAVLIPLRWTGMSSAVFLDGGFSLSWEREDNSTCDYVVEWYDASCRKDCPLDWIKVAAPNNFSSIESGMLAYIPTKDFPSRPVYLSAEQRESDIVLSWEGIPLANRRGFLLGYNVYVSNDSHLTLIANLPDIETRKYEVKGYSKGSYKFTVKAYTSAGEDTGATASVMLEPQTDWLILEILTSLGITALFLVFVTFICYKKRKWVKRALYPDIPEPKLPGDWSRTQGPMDVKPSPHSMVHIVEKMLVVIPEEDEDEEMQRMEDEPADTDEPTSLRYYNQVVDERPIRPRFPDSSASSASSMDSARTDVTYTGFSPSQAELFLTSPESSFEPQAVSSGGYKPQRSWHFDSPTEAGPSGGLAPSLGSPTSVASTQFLLPEGDECAEEKHQLSSSAASWFTNLLSTTKP</sequence>
<keyword evidence="15" id="KW-1185">Reference proteome</keyword>
<dbReference type="InterPro" id="IPR036116">
    <property type="entry name" value="FN3_sf"/>
</dbReference>
<keyword evidence="8" id="KW-0675">Receptor</keyword>
<reference evidence="14 15" key="1">
    <citation type="journal article" date="2011" name="Genome Biol. Evol.">
        <title>Integration of the genetic map and genome assembly of fugu facilitates insights into distinct features of genome evolution in teleosts and mammals.</title>
        <authorList>
            <person name="Kai W."/>
            <person name="Kikuchi K."/>
            <person name="Tohari S."/>
            <person name="Chew A.K."/>
            <person name="Tay A."/>
            <person name="Fujiwara A."/>
            <person name="Hosoya S."/>
            <person name="Suetake H."/>
            <person name="Naruse K."/>
            <person name="Brenner S."/>
            <person name="Suzuki Y."/>
            <person name="Venkatesh B."/>
        </authorList>
    </citation>
    <scope>NUCLEOTIDE SEQUENCE [LARGE SCALE GENOMIC DNA]</scope>
</reference>
<gene>
    <name evidence="14" type="primary">lifra</name>
</gene>
<dbReference type="AlphaFoldDB" id="A0A674NCT7"/>
<dbReference type="SUPFAM" id="SSF49265">
    <property type="entry name" value="Fibronectin type III"/>
    <property type="match status" value="3"/>
</dbReference>
<feature type="domain" description="Fibronectin type-III" evidence="13">
    <location>
        <begin position="567"/>
        <end position="665"/>
    </location>
</feature>
<feature type="domain" description="Fibronectin type-III" evidence="13">
    <location>
        <begin position="400"/>
        <end position="502"/>
    </location>
</feature>
<feature type="chain" id="PRO_5025487722" evidence="12">
    <location>
        <begin position="32"/>
        <end position="895"/>
    </location>
</feature>
<dbReference type="GO" id="GO:0005886">
    <property type="term" value="C:plasma membrane"/>
    <property type="evidence" value="ECO:0007669"/>
    <property type="project" value="UniProtKB-ARBA"/>
</dbReference>
<keyword evidence="9" id="KW-0325">Glycoprotein</keyword>
<dbReference type="Gene3D" id="2.60.40.10">
    <property type="entry name" value="Immunoglobulins"/>
    <property type="match status" value="6"/>
</dbReference>
<dbReference type="SMART" id="SM00060">
    <property type="entry name" value="FN3"/>
    <property type="match status" value="3"/>
</dbReference>
<evidence type="ECO:0000256" key="10">
    <source>
        <dbReference type="SAM" id="MobiDB-lite"/>
    </source>
</evidence>
<dbReference type="Pfam" id="PF21177">
    <property type="entry name" value="LIF-R_Ig-like"/>
    <property type="match status" value="1"/>
</dbReference>
<feature type="signal peptide" evidence="12">
    <location>
        <begin position="1"/>
        <end position="31"/>
    </location>
</feature>
<keyword evidence="6 11" id="KW-1133">Transmembrane helix</keyword>
<evidence type="ECO:0000256" key="5">
    <source>
        <dbReference type="ARBA" id="ARBA00022737"/>
    </source>
</evidence>
<feature type="compositionally biased region" description="Polar residues" evidence="10">
    <location>
        <begin position="815"/>
        <end position="824"/>
    </location>
</feature>
<evidence type="ECO:0000313" key="14">
    <source>
        <dbReference type="Ensembl" id="ENSTRUP00000070977.1"/>
    </source>
</evidence>
<dbReference type="Ensembl" id="ENSTRUT00000072578.1">
    <property type="protein sequence ID" value="ENSTRUP00000070977.1"/>
    <property type="gene ID" value="ENSTRUG00000016730.3"/>
</dbReference>
<keyword evidence="4 12" id="KW-0732">Signal</keyword>
<reference evidence="14" key="3">
    <citation type="submission" date="2025-09" db="UniProtKB">
        <authorList>
            <consortium name="Ensembl"/>
        </authorList>
    </citation>
    <scope>IDENTIFICATION</scope>
</reference>
<comment type="similarity">
    <text evidence="2">Belongs to the type I cytokine receptor family. Type 2 subfamily.</text>
</comment>
<organism evidence="14 15">
    <name type="scientific">Takifugu rubripes</name>
    <name type="common">Japanese pufferfish</name>
    <name type="synonym">Fugu rubripes</name>
    <dbReference type="NCBI Taxonomy" id="31033"/>
    <lineage>
        <taxon>Eukaryota</taxon>
        <taxon>Metazoa</taxon>
        <taxon>Chordata</taxon>
        <taxon>Craniata</taxon>
        <taxon>Vertebrata</taxon>
        <taxon>Euteleostomi</taxon>
        <taxon>Actinopterygii</taxon>
        <taxon>Neopterygii</taxon>
        <taxon>Teleostei</taxon>
        <taxon>Neoteleostei</taxon>
        <taxon>Acanthomorphata</taxon>
        <taxon>Eupercaria</taxon>
        <taxon>Tetraodontiformes</taxon>
        <taxon>Tetradontoidea</taxon>
        <taxon>Tetraodontidae</taxon>
        <taxon>Takifugu</taxon>
    </lineage>
</organism>
<keyword evidence="7 11" id="KW-0472">Membrane</keyword>
<evidence type="ECO:0000256" key="3">
    <source>
        <dbReference type="ARBA" id="ARBA00022692"/>
    </source>
</evidence>
<comment type="subcellular location">
    <subcellularLocation>
        <location evidence="1">Membrane</location>
        <topology evidence="1">Single-pass type I membrane protein</topology>
    </subcellularLocation>
</comment>
<dbReference type="Proteomes" id="UP000005226">
    <property type="component" value="Chromosome 21"/>
</dbReference>
<dbReference type="Pfam" id="PF25552">
    <property type="entry name" value="LIFR_D4"/>
    <property type="match status" value="1"/>
</dbReference>
<feature type="region of interest" description="Disordered" evidence="10">
    <location>
        <begin position="742"/>
        <end position="763"/>
    </location>
</feature>
<keyword evidence="3 11" id="KW-0812">Transmembrane</keyword>
<dbReference type="GeneTree" id="ENSGT00940000165259"/>
<feature type="transmembrane region" description="Helical" evidence="11">
    <location>
        <begin position="664"/>
        <end position="688"/>
    </location>
</feature>
<feature type="region of interest" description="Disordered" evidence="10">
    <location>
        <begin position="815"/>
        <end position="880"/>
    </location>
</feature>
<name>A0A674NCT7_TAKRU</name>
<dbReference type="InterPro" id="IPR003961">
    <property type="entry name" value="FN3_dom"/>
</dbReference>
<dbReference type="PANTHER" id="PTHR48423">
    <property type="entry name" value="INTERLEUKIN-27 RECEPTOR SUBUNIT ALPHA"/>
    <property type="match status" value="1"/>
</dbReference>
<reference evidence="14" key="2">
    <citation type="submission" date="2025-08" db="UniProtKB">
        <authorList>
            <consortium name="Ensembl"/>
        </authorList>
    </citation>
    <scope>IDENTIFICATION</scope>
</reference>
<dbReference type="CDD" id="cd00063">
    <property type="entry name" value="FN3"/>
    <property type="match status" value="1"/>
</dbReference>
<evidence type="ECO:0000256" key="12">
    <source>
        <dbReference type="SAM" id="SignalP"/>
    </source>
</evidence>
<dbReference type="PROSITE" id="PS50853">
    <property type="entry name" value="FN3"/>
    <property type="match status" value="2"/>
</dbReference>
<evidence type="ECO:0000256" key="1">
    <source>
        <dbReference type="ARBA" id="ARBA00004479"/>
    </source>
</evidence>
<protein>
    <submittedName>
        <fullName evidence="14">LIF receptor subunit alpha a</fullName>
    </submittedName>
</protein>
<evidence type="ECO:0000256" key="7">
    <source>
        <dbReference type="ARBA" id="ARBA00023136"/>
    </source>
</evidence>
<evidence type="ECO:0000256" key="6">
    <source>
        <dbReference type="ARBA" id="ARBA00022989"/>
    </source>
</evidence>
<keyword evidence="5" id="KW-0677">Repeat</keyword>